<dbReference type="AlphaFoldDB" id="A0A9D3TE20"/>
<feature type="compositionally biased region" description="Polar residues" evidence="1">
    <location>
        <begin position="57"/>
        <end position="66"/>
    </location>
</feature>
<comment type="caution">
    <text evidence="2">The sequence shown here is derived from an EMBL/GenBank/DDBJ whole genome shotgun (WGS) entry which is preliminary data.</text>
</comment>
<sequence>MEGKQEEKQGGKKTATLKFWEKSNTKQEELAEQVENTQKEDTGTDRKGETEVVPLTESKQSNSKSGLLSFGTGKFKKQSTPKKVPQVSEEEDKKDMPKDVQTKGEMEEASRVDNKAKVSSKL</sequence>
<accession>A0A9D3TE20</accession>
<proteinExistence type="predicted"/>
<feature type="compositionally biased region" description="Basic and acidic residues" evidence="1">
    <location>
        <begin position="37"/>
        <end position="50"/>
    </location>
</feature>
<keyword evidence="3" id="KW-1185">Reference proteome</keyword>
<evidence type="ECO:0000313" key="3">
    <source>
        <dbReference type="Proteomes" id="UP001046870"/>
    </source>
</evidence>
<protein>
    <submittedName>
        <fullName evidence="2">Uncharacterized protein</fullName>
    </submittedName>
</protein>
<evidence type="ECO:0000256" key="1">
    <source>
        <dbReference type="SAM" id="MobiDB-lite"/>
    </source>
</evidence>
<dbReference type="EMBL" id="JAFDVH010000001">
    <property type="protein sequence ID" value="KAG7492236.1"/>
    <property type="molecule type" value="Genomic_DNA"/>
</dbReference>
<evidence type="ECO:0000313" key="2">
    <source>
        <dbReference type="EMBL" id="KAG7492236.1"/>
    </source>
</evidence>
<feature type="region of interest" description="Disordered" evidence="1">
    <location>
        <begin position="1"/>
        <end position="122"/>
    </location>
</feature>
<feature type="compositionally biased region" description="Basic and acidic residues" evidence="1">
    <location>
        <begin position="19"/>
        <end position="29"/>
    </location>
</feature>
<dbReference type="Proteomes" id="UP001046870">
    <property type="component" value="Chromosome 1"/>
</dbReference>
<feature type="compositionally biased region" description="Basic and acidic residues" evidence="1">
    <location>
        <begin position="91"/>
        <end position="116"/>
    </location>
</feature>
<gene>
    <name evidence="2" type="ORF">MATL_G00011670</name>
</gene>
<feature type="compositionally biased region" description="Basic and acidic residues" evidence="1">
    <location>
        <begin position="1"/>
        <end position="10"/>
    </location>
</feature>
<organism evidence="2 3">
    <name type="scientific">Megalops atlanticus</name>
    <name type="common">Tarpon</name>
    <name type="synonym">Clupea gigantea</name>
    <dbReference type="NCBI Taxonomy" id="7932"/>
    <lineage>
        <taxon>Eukaryota</taxon>
        <taxon>Metazoa</taxon>
        <taxon>Chordata</taxon>
        <taxon>Craniata</taxon>
        <taxon>Vertebrata</taxon>
        <taxon>Euteleostomi</taxon>
        <taxon>Actinopterygii</taxon>
        <taxon>Neopterygii</taxon>
        <taxon>Teleostei</taxon>
        <taxon>Elopiformes</taxon>
        <taxon>Megalopidae</taxon>
        <taxon>Megalops</taxon>
    </lineage>
</organism>
<name>A0A9D3TE20_MEGAT</name>
<reference evidence="2" key="1">
    <citation type="submission" date="2021-01" db="EMBL/GenBank/DDBJ databases">
        <authorList>
            <person name="Zahm M."/>
            <person name="Roques C."/>
            <person name="Cabau C."/>
            <person name="Klopp C."/>
            <person name="Donnadieu C."/>
            <person name="Jouanno E."/>
            <person name="Lampietro C."/>
            <person name="Louis A."/>
            <person name="Herpin A."/>
            <person name="Echchiki A."/>
            <person name="Berthelot C."/>
            <person name="Parey E."/>
            <person name="Roest-Crollius H."/>
            <person name="Braasch I."/>
            <person name="Postlethwait J."/>
            <person name="Bobe J."/>
            <person name="Montfort J."/>
            <person name="Bouchez O."/>
            <person name="Begum T."/>
            <person name="Mejri S."/>
            <person name="Adams A."/>
            <person name="Chen W.-J."/>
            <person name="Guiguen Y."/>
        </authorList>
    </citation>
    <scope>NUCLEOTIDE SEQUENCE</scope>
    <source>
        <strain evidence="2">YG-15Mar2019-1</strain>
        <tissue evidence="2">Brain</tissue>
    </source>
</reference>